<feature type="region of interest" description="Disordered" evidence="1">
    <location>
        <begin position="1"/>
        <end position="20"/>
    </location>
</feature>
<dbReference type="AlphaFoldDB" id="A0A0E9PVW2"/>
<evidence type="ECO:0000256" key="1">
    <source>
        <dbReference type="SAM" id="MobiDB-lite"/>
    </source>
</evidence>
<protein>
    <submittedName>
        <fullName evidence="2">Uncharacterized protein</fullName>
    </submittedName>
</protein>
<accession>A0A0E9PVW2</accession>
<proteinExistence type="predicted"/>
<reference evidence="2" key="1">
    <citation type="submission" date="2014-11" db="EMBL/GenBank/DDBJ databases">
        <authorList>
            <person name="Amaro Gonzalez C."/>
        </authorList>
    </citation>
    <scope>NUCLEOTIDE SEQUENCE</scope>
</reference>
<organism evidence="2">
    <name type="scientific">Anguilla anguilla</name>
    <name type="common">European freshwater eel</name>
    <name type="synonym">Muraena anguilla</name>
    <dbReference type="NCBI Taxonomy" id="7936"/>
    <lineage>
        <taxon>Eukaryota</taxon>
        <taxon>Metazoa</taxon>
        <taxon>Chordata</taxon>
        <taxon>Craniata</taxon>
        <taxon>Vertebrata</taxon>
        <taxon>Euteleostomi</taxon>
        <taxon>Actinopterygii</taxon>
        <taxon>Neopterygii</taxon>
        <taxon>Teleostei</taxon>
        <taxon>Anguilliformes</taxon>
        <taxon>Anguillidae</taxon>
        <taxon>Anguilla</taxon>
    </lineage>
</organism>
<name>A0A0E9PVW2_ANGAN</name>
<dbReference type="EMBL" id="GBXM01100564">
    <property type="protein sequence ID" value="JAH08013.1"/>
    <property type="molecule type" value="Transcribed_RNA"/>
</dbReference>
<sequence>MSSKSNHISFPKVTKKLKNV</sequence>
<evidence type="ECO:0000313" key="2">
    <source>
        <dbReference type="EMBL" id="JAH08013.1"/>
    </source>
</evidence>
<reference evidence="2" key="2">
    <citation type="journal article" date="2015" name="Fish Shellfish Immunol.">
        <title>Early steps in the European eel (Anguilla anguilla)-Vibrio vulnificus interaction in the gills: Role of the RtxA13 toxin.</title>
        <authorList>
            <person name="Callol A."/>
            <person name="Pajuelo D."/>
            <person name="Ebbesson L."/>
            <person name="Teles M."/>
            <person name="MacKenzie S."/>
            <person name="Amaro C."/>
        </authorList>
    </citation>
    <scope>NUCLEOTIDE SEQUENCE</scope>
</reference>